<keyword evidence="1" id="KW-0472">Membrane</keyword>
<dbReference type="InterPro" id="IPR032675">
    <property type="entry name" value="LRR_dom_sf"/>
</dbReference>
<organism evidence="3 4">
    <name type="scientific">Phtheirospermum japonicum</name>
    <dbReference type="NCBI Taxonomy" id="374723"/>
    <lineage>
        <taxon>Eukaryota</taxon>
        <taxon>Viridiplantae</taxon>
        <taxon>Streptophyta</taxon>
        <taxon>Embryophyta</taxon>
        <taxon>Tracheophyta</taxon>
        <taxon>Spermatophyta</taxon>
        <taxon>Magnoliopsida</taxon>
        <taxon>eudicotyledons</taxon>
        <taxon>Gunneridae</taxon>
        <taxon>Pentapetalae</taxon>
        <taxon>asterids</taxon>
        <taxon>lamiids</taxon>
        <taxon>Lamiales</taxon>
        <taxon>Orobanchaceae</taxon>
        <taxon>Orobanchaceae incertae sedis</taxon>
        <taxon>Phtheirospermum</taxon>
    </lineage>
</organism>
<proteinExistence type="predicted"/>
<keyword evidence="4" id="KW-1185">Reference proteome</keyword>
<feature type="domain" description="F-box/LRR-repeat protein 15/At3g58940/PEG3-like LRR" evidence="2">
    <location>
        <begin position="27"/>
        <end position="139"/>
    </location>
</feature>
<dbReference type="PANTHER" id="PTHR31900:SF34">
    <property type="entry name" value="EMB|CAB62440.1-RELATED"/>
    <property type="match status" value="1"/>
</dbReference>
<dbReference type="EMBL" id="BMAC01000319">
    <property type="protein sequence ID" value="GFP93548.1"/>
    <property type="molecule type" value="Genomic_DNA"/>
</dbReference>
<sequence length="292" mass="33503">MLRRKSPSINTFRLINNSFDCSKFDIETWVTTAVDHNVQNLDLDFQPDTIFTLPKCLYTCKTLVYLSLGFCAFPLFSGAVSLPSLVKLHLYSIEYAVNETLPLLLSGCPLLKELIIERILNHDLGCLDISSPTLKWLKVNFPFDGSEFGYPGYRVKINAPALRYLEVNDCSYELISISPNNSLVEANIWLNNYTLEVDYSVYTCCVLKFLDSLCNVKCLYLFGWFEKVCMYNLDLALAGSIVKFRNLTKLELAADWHFLPKFLESADHLEIIHSFRKQIRQKGFVKRGKESI</sequence>
<accession>A0A830C938</accession>
<evidence type="ECO:0000313" key="4">
    <source>
        <dbReference type="Proteomes" id="UP000653305"/>
    </source>
</evidence>
<gene>
    <name evidence="3" type="ORF">PHJA_001499200</name>
</gene>
<dbReference type="AlphaFoldDB" id="A0A830C938"/>
<name>A0A830C938_9LAMI</name>
<reference evidence="3" key="1">
    <citation type="submission" date="2020-07" db="EMBL/GenBank/DDBJ databases">
        <title>Ethylene signaling mediates host invasion by parasitic plants.</title>
        <authorList>
            <person name="Yoshida S."/>
        </authorList>
    </citation>
    <scope>NUCLEOTIDE SEQUENCE</scope>
    <source>
        <strain evidence="3">Okayama</strain>
    </source>
</reference>
<feature type="transmembrane region" description="Helical" evidence="1">
    <location>
        <begin position="63"/>
        <end position="86"/>
    </location>
</feature>
<keyword evidence="1" id="KW-1133">Transmembrane helix</keyword>
<evidence type="ECO:0000313" key="3">
    <source>
        <dbReference type="EMBL" id="GFP93548.1"/>
    </source>
</evidence>
<dbReference type="Gene3D" id="3.80.10.10">
    <property type="entry name" value="Ribonuclease Inhibitor"/>
    <property type="match status" value="1"/>
</dbReference>
<dbReference type="InterPro" id="IPR055411">
    <property type="entry name" value="LRR_FXL15/At3g58940/PEG3-like"/>
</dbReference>
<evidence type="ECO:0000259" key="2">
    <source>
        <dbReference type="Pfam" id="PF24758"/>
    </source>
</evidence>
<comment type="caution">
    <text evidence="3">The sequence shown here is derived from an EMBL/GenBank/DDBJ whole genome shotgun (WGS) entry which is preliminary data.</text>
</comment>
<dbReference type="Proteomes" id="UP000653305">
    <property type="component" value="Unassembled WGS sequence"/>
</dbReference>
<keyword evidence="1" id="KW-0812">Transmembrane</keyword>
<evidence type="ECO:0000256" key="1">
    <source>
        <dbReference type="SAM" id="Phobius"/>
    </source>
</evidence>
<dbReference type="OrthoDB" id="612216at2759"/>
<protein>
    <submittedName>
        <fullName evidence="3">F-box/FBD/LRR-repeat protein at5g56420</fullName>
    </submittedName>
</protein>
<dbReference type="Pfam" id="PF24758">
    <property type="entry name" value="LRR_At5g56370"/>
    <property type="match status" value="1"/>
</dbReference>
<dbReference type="PANTHER" id="PTHR31900">
    <property type="entry name" value="F-BOX/RNI SUPERFAMILY PROTEIN-RELATED"/>
    <property type="match status" value="1"/>
</dbReference>
<dbReference type="SUPFAM" id="SSF52047">
    <property type="entry name" value="RNI-like"/>
    <property type="match status" value="1"/>
</dbReference>
<dbReference type="InterPro" id="IPR050232">
    <property type="entry name" value="FBL13/AtMIF1-like"/>
</dbReference>